<evidence type="ECO:0000313" key="1">
    <source>
        <dbReference type="EMBL" id="RCN55970.1"/>
    </source>
</evidence>
<evidence type="ECO:0000313" key="2">
    <source>
        <dbReference type="Proteomes" id="UP000253250"/>
    </source>
</evidence>
<protein>
    <submittedName>
        <fullName evidence="1">Uncharacterized protein</fullName>
    </submittedName>
</protein>
<gene>
    <name evidence="1" type="ORF">C4900_08750</name>
</gene>
<proteinExistence type="predicted"/>
<dbReference type="OrthoDB" id="194048at2"/>
<reference evidence="1 2" key="1">
    <citation type="submission" date="2018-02" db="EMBL/GenBank/DDBJ databases">
        <title>Insights into the biology of acidophilic members of the Acidiferrobacteraceae family derived from comparative genomic analyses.</title>
        <authorList>
            <person name="Issotta F."/>
            <person name="Thyssen C."/>
            <person name="Mena C."/>
            <person name="Moya A."/>
            <person name="Bellenberg S."/>
            <person name="Sproer C."/>
            <person name="Covarrubias P.C."/>
            <person name="Sand W."/>
            <person name="Quatrini R."/>
            <person name="Vera M."/>
        </authorList>
    </citation>
    <scope>NUCLEOTIDE SEQUENCE [LARGE SCALE GENOMIC DNA]</scope>
    <source>
        <strain evidence="2">m-1</strain>
    </source>
</reference>
<accession>A0A1C2G1D8</accession>
<dbReference type="EMBL" id="PSYR01000002">
    <property type="protein sequence ID" value="RCN55970.1"/>
    <property type="molecule type" value="Genomic_DNA"/>
</dbReference>
<comment type="caution">
    <text evidence="1">The sequence shown here is derived from an EMBL/GenBank/DDBJ whole genome shotgun (WGS) entry which is preliminary data.</text>
</comment>
<dbReference type="Proteomes" id="UP000253250">
    <property type="component" value="Unassembled WGS sequence"/>
</dbReference>
<sequence>MRLGGRGLLAAVLVCQSAWAAHPWTLGNMPSYYQGHYGTRHTIGIFYDPTYLQYRTPGLRVKLTVPYISVANLPVGAKLTNATLAARTQSGRTTSASGLGDIWLATHVTVLPERGLRPAVVPYLKIKFGTASVRKGLGTGRNDYELGVGLDTTIGTNVFPFAHIGYRFVGSPPGQGLRNIATYDAGVSIDTTARNVVTAMYAGAQSEQAGYAGPSDAILAWNYDVTAAGSGVQVYLDKGLSHGSAGLGGGVGGQIVF</sequence>
<keyword evidence="2" id="KW-1185">Reference proteome</keyword>
<organism evidence="1 2">
    <name type="scientific">Acidiferrobacter thiooxydans</name>
    <dbReference type="NCBI Taxonomy" id="163359"/>
    <lineage>
        <taxon>Bacteria</taxon>
        <taxon>Pseudomonadati</taxon>
        <taxon>Pseudomonadota</taxon>
        <taxon>Gammaproteobacteria</taxon>
        <taxon>Acidiferrobacterales</taxon>
        <taxon>Acidiferrobacteraceae</taxon>
        <taxon>Acidiferrobacter</taxon>
    </lineage>
</organism>
<dbReference type="AlphaFoldDB" id="A0A1C2G1D8"/>
<dbReference type="RefSeq" id="WP_065970599.1">
    <property type="nucleotide sequence ID" value="NZ_CP080624.1"/>
</dbReference>
<name>A0A1C2G1D8_9GAMM</name>